<dbReference type="InterPro" id="IPR016163">
    <property type="entry name" value="Ald_DH_C"/>
</dbReference>
<feature type="domain" description="Aldehyde dehydrogenase" evidence="8">
    <location>
        <begin position="12"/>
        <end position="459"/>
    </location>
</feature>
<comment type="similarity">
    <text evidence="1 4 7">Belongs to the aldehyde dehydrogenase family.</text>
</comment>
<dbReference type="InterPro" id="IPR016161">
    <property type="entry name" value="Ald_DH/histidinol_DH"/>
</dbReference>
<evidence type="ECO:0000256" key="2">
    <source>
        <dbReference type="ARBA" id="ARBA00023002"/>
    </source>
</evidence>
<dbReference type="SUPFAM" id="SSF53720">
    <property type="entry name" value="ALDH-like"/>
    <property type="match status" value="1"/>
</dbReference>
<evidence type="ECO:0000313" key="10">
    <source>
        <dbReference type="Proteomes" id="UP000031599"/>
    </source>
</evidence>
<dbReference type="AlphaFoldDB" id="A0A0C2D6K9"/>
<protein>
    <recommendedName>
        <fullName evidence="4">Aldehyde dehydrogenase</fullName>
    </recommendedName>
</protein>
<dbReference type="EMBL" id="JMCC02000008">
    <property type="protein sequence ID" value="KIG18801.1"/>
    <property type="molecule type" value="Genomic_DNA"/>
</dbReference>
<evidence type="ECO:0000256" key="4">
    <source>
        <dbReference type="PIRNR" id="PIRNR036492"/>
    </source>
</evidence>
<dbReference type="Proteomes" id="UP000031599">
    <property type="component" value="Unassembled WGS sequence"/>
</dbReference>
<proteinExistence type="inferred from homology"/>
<dbReference type="InterPro" id="IPR012394">
    <property type="entry name" value="Aldehyde_DH_NAD(P)"/>
</dbReference>
<dbReference type="GO" id="GO:0005737">
    <property type="term" value="C:cytoplasm"/>
    <property type="evidence" value="ECO:0007669"/>
    <property type="project" value="TreeGrafter"/>
</dbReference>
<dbReference type="Gene3D" id="3.40.309.10">
    <property type="entry name" value="Aldehyde Dehydrogenase, Chain A, domain 2"/>
    <property type="match status" value="1"/>
</dbReference>
<comment type="caution">
    <text evidence="9">The sequence shown here is derived from an EMBL/GenBank/DDBJ whole genome shotgun (WGS) entry which is preliminary data.</text>
</comment>
<dbReference type="InterPro" id="IPR015590">
    <property type="entry name" value="Aldehyde_DH_dom"/>
</dbReference>
<evidence type="ECO:0000256" key="1">
    <source>
        <dbReference type="ARBA" id="ARBA00009986"/>
    </source>
</evidence>
<dbReference type="InterPro" id="IPR029510">
    <property type="entry name" value="Ald_DH_CS_GLU"/>
</dbReference>
<dbReference type="GO" id="GO:0006081">
    <property type="term" value="P:aldehyde metabolic process"/>
    <property type="evidence" value="ECO:0007669"/>
    <property type="project" value="InterPro"/>
</dbReference>
<sequence>MQALRRESPPSITAEQLNSTLELQRAAFMNEGPPGYRVRRHHLELLLRLVLDNQDRIAAAIAVDFGADGADGAGRSTDETLRVEIMPTVFSIRHAIKCLRSWMRPSRRSTHWATWPSLARVEYVPLGVIGVIAPWNYPVSLSLGPLAAALAAGNRVMIKPSELTPKTSALLAELIAKSFTPEHVTVCTGGVEVAQAFSSLAFDHLLFTGSTSIGRLVMRAASEHLVPVTLELGGKSPALIDRDAKFGAGVGSLLLGKLYNAGQTCIAPDYLLVHSSKVDDVVQQIRTQAASMYPRLADNSEYTAIINARHRERLLGYLEDAREKGATLLEINPGDESPERFAEANKIPLTLLLDVDDSMRVMQDEIFGPLLPIKTYTDLDEAIDYINAHPRPLAAYVYSESAKTIDRFGRRVVSGALSINATAVHFAQDELPFGGVGHSGMGQYHAREGFLTFSHQKAVYRQLRPNLMHLVAPPYDGALKRRLIQFLIGN</sequence>
<keyword evidence="2 4" id="KW-0560">Oxidoreductase</keyword>
<dbReference type="Pfam" id="PF00171">
    <property type="entry name" value="Aldedh"/>
    <property type="match status" value="1"/>
</dbReference>
<evidence type="ECO:0000256" key="5">
    <source>
        <dbReference type="PIRSR" id="PIRSR036492-1"/>
    </source>
</evidence>
<keyword evidence="3" id="KW-0520">NAD</keyword>
<feature type="active site" evidence="5">
    <location>
        <position position="265"/>
    </location>
</feature>
<dbReference type="InterPro" id="IPR016160">
    <property type="entry name" value="Ald_DH_CS_CYS"/>
</dbReference>
<dbReference type="GO" id="GO:0004029">
    <property type="term" value="F:aldehyde dehydrogenase (NAD+) activity"/>
    <property type="evidence" value="ECO:0007669"/>
    <property type="project" value="TreeGrafter"/>
</dbReference>
<dbReference type="PANTHER" id="PTHR43570">
    <property type="entry name" value="ALDEHYDE DEHYDROGENASE"/>
    <property type="match status" value="1"/>
</dbReference>
<dbReference type="PROSITE" id="PS00070">
    <property type="entry name" value="ALDEHYDE_DEHYDR_CYS"/>
    <property type="match status" value="1"/>
</dbReference>
<evidence type="ECO:0000256" key="7">
    <source>
        <dbReference type="RuleBase" id="RU003345"/>
    </source>
</evidence>
<reference evidence="9 10" key="1">
    <citation type="submission" date="2014-12" db="EMBL/GenBank/DDBJ databases">
        <title>Genome assembly of Enhygromyxa salina DSM 15201.</title>
        <authorList>
            <person name="Sharma G."/>
            <person name="Subramanian S."/>
        </authorList>
    </citation>
    <scope>NUCLEOTIDE SEQUENCE [LARGE SCALE GENOMIC DNA]</scope>
    <source>
        <strain evidence="9 10">DSM 15201</strain>
    </source>
</reference>
<name>A0A0C2D6K9_9BACT</name>
<dbReference type="PROSITE" id="PS00687">
    <property type="entry name" value="ALDEHYDE_DEHYDR_GLU"/>
    <property type="match status" value="1"/>
</dbReference>
<accession>A0A0C2D6K9</accession>
<evidence type="ECO:0000256" key="3">
    <source>
        <dbReference type="ARBA" id="ARBA00023027"/>
    </source>
</evidence>
<dbReference type="CDD" id="cd07133">
    <property type="entry name" value="ALDH_CALDH_CalB"/>
    <property type="match status" value="1"/>
</dbReference>
<evidence type="ECO:0000256" key="6">
    <source>
        <dbReference type="PROSITE-ProRule" id="PRU10007"/>
    </source>
</evidence>
<dbReference type="Gene3D" id="3.40.605.10">
    <property type="entry name" value="Aldehyde Dehydrogenase, Chain A, domain 1"/>
    <property type="match status" value="1"/>
</dbReference>
<dbReference type="PIRSF" id="PIRSF036492">
    <property type="entry name" value="ALDH"/>
    <property type="match status" value="1"/>
</dbReference>
<evidence type="ECO:0000259" key="8">
    <source>
        <dbReference type="Pfam" id="PF00171"/>
    </source>
</evidence>
<dbReference type="PANTHER" id="PTHR43570:SF20">
    <property type="entry name" value="ALDEHYDE DEHYDROGENASE ALDX-RELATED"/>
    <property type="match status" value="1"/>
</dbReference>
<feature type="active site" evidence="5 6">
    <location>
        <position position="231"/>
    </location>
</feature>
<dbReference type="InterPro" id="IPR016162">
    <property type="entry name" value="Ald_DH_N"/>
</dbReference>
<organism evidence="9 10">
    <name type="scientific">Enhygromyxa salina</name>
    <dbReference type="NCBI Taxonomy" id="215803"/>
    <lineage>
        <taxon>Bacteria</taxon>
        <taxon>Pseudomonadati</taxon>
        <taxon>Myxococcota</taxon>
        <taxon>Polyangia</taxon>
        <taxon>Nannocystales</taxon>
        <taxon>Nannocystaceae</taxon>
        <taxon>Enhygromyxa</taxon>
    </lineage>
</organism>
<evidence type="ECO:0000313" key="9">
    <source>
        <dbReference type="EMBL" id="KIG18801.1"/>
    </source>
</evidence>
<gene>
    <name evidence="9" type="ORF">DB30_07137</name>
</gene>